<evidence type="ECO:0000313" key="1">
    <source>
        <dbReference type="EMBL" id="MDZ5087887.1"/>
    </source>
</evidence>
<gene>
    <name evidence="1" type="ORF">OHX15_21045</name>
</gene>
<keyword evidence="2" id="KW-1185">Reference proteome</keyword>
<protein>
    <submittedName>
        <fullName evidence="1">SLC13 family permease</fullName>
    </submittedName>
</protein>
<comment type="caution">
    <text evidence="1">The sequence shown here is derived from an EMBL/GenBank/DDBJ whole genome shotgun (WGS) entry which is preliminary data.</text>
</comment>
<proteinExistence type="predicted"/>
<accession>A0ACC6MLK8</accession>
<organism evidence="1 2">
    <name type="scientific">Mycolicibacterium parafortuitum</name>
    <name type="common">Mycobacterium parafortuitum</name>
    <dbReference type="NCBI Taxonomy" id="39692"/>
    <lineage>
        <taxon>Bacteria</taxon>
        <taxon>Bacillati</taxon>
        <taxon>Actinomycetota</taxon>
        <taxon>Actinomycetes</taxon>
        <taxon>Mycobacteriales</taxon>
        <taxon>Mycobacteriaceae</taxon>
        <taxon>Mycolicibacterium</taxon>
    </lineage>
</organism>
<sequence>MEAIEPAYGATTLLLIAAGAVALLLFLIIRVKLHAFVALVLVSLLTALAAGIPVADVPEALSYGFSNTLGSVALLVGFGVMIGRLLEITGGAQVLADTLIGRFGEKRAPLAIGVAALLFGFPIFFDAGLVVFLPIIITVARRFGGSLILYAFPTAGAFAAMHALVPPHPGPVAAAEVMGGNIGLALLVGVPVAVLSWFVGSFLVSQFIGRRVWVDVPTALFGEMNGGRDDDNGKGRDADNGGRGRDADNGGAAGAAGSGGGTATATRTAPAFGTVLGILLLPFVLISFNTVLDTLMAAGVLEEDATWARYLMLLGNTSVALLITVIVATLVLGLRNHSMADVSGIFDKALAPICVIILITGAGGMFGGVLRLSGIGDALSDSLSDLGMSLILQAFLISTILRVAQGSATVALTTTSGLIAASVADAGLSDFQISLLVIAIAAGATVLSHVNDSGFWLVSRFFEMDVKTTLKTWTVMETTLGLSAFVLALAMWMVA</sequence>
<reference evidence="1 2" key="1">
    <citation type="journal article" date="2021" name="Chemosphere">
        <title>Bioballs carrying a syntrophic Rhodococcus and Mycolicibacterium consortium for simultaneous sorption and biodegradation of fuel oil in contaminated freshwater.</title>
        <authorList>
            <person name="Naloka K."/>
            <person name="Polrit D."/>
            <person name="Muangchinda C."/>
            <person name="Thoetkiattikul H."/>
            <person name="Pinyakong O."/>
        </authorList>
    </citation>
    <scope>NUCLEOTIDE SEQUENCE [LARGE SCALE GENOMIC DNA]</scope>
    <source>
        <strain evidence="1 2">J101</strain>
    </source>
</reference>
<dbReference type="Proteomes" id="UP001289645">
    <property type="component" value="Unassembled WGS sequence"/>
</dbReference>
<dbReference type="EMBL" id="JAOXLN010000024">
    <property type="protein sequence ID" value="MDZ5087887.1"/>
    <property type="molecule type" value="Genomic_DNA"/>
</dbReference>
<name>A0ACC6MLK8_MYCPF</name>
<evidence type="ECO:0000313" key="2">
    <source>
        <dbReference type="Proteomes" id="UP001289645"/>
    </source>
</evidence>